<dbReference type="EMBL" id="CP089274">
    <property type="protein sequence ID" value="USP73972.1"/>
    <property type="molecule type" value="Genomic_DNA"/>
</dbReference>
<proteinExistence type="predicted"/>
<sequence>MISQYQKNATNTEDTVETYPAQQRVYISGFKHTHNLTVGVAYFYRGHYLYAYPQRNPIEPIAFSTKKKGIRILGITNDQAPKYDPEDTQLGYERSVSALEKSCIHEWEIQQAQEEKIRQEKMAGNTYTPHGRSQYLAYSAPGSRVGSRVSLQELALLAPQSDGPSVAHQGRSQEGAV</sequence>
<organism evidence="1 2">
    <name type="scientific">Curvularia clavata</name>
    <dbReference type="NCBI Taxonomy" id="95742"/>
    <lineage>
        <taxon>Eukaryota</taxon>
        <taxon>Fungi</taxon>
        <taxon>Dikarya</taxon>
        <taxon>Ascomycota</taxon>
        <taxon>Pezizomycotina</taxon>
        <taxon>Dothideomycetes</taxon>
        <taxon>Pleosporomycetidae</taxon>
        <taxon>Pleosporales</taxon>
        <taxon>Pleosporineae</taxon>
        <taxon>Pleosporaceae</taxon>
        <taxon>Curvularia</taxon>
    </lineage>
</organism>
<keyword evidence="2" id="KW-1185">Reference proteome</keyword>
<dbReference type="OrthoDB" id="3792817at2759"/>
<reference evidence="1" key="1">
    <citation type="submission" date="2021-12" db="EMBL/GenBank/DDBJ databases">
        <title>Curvularia clavata genome.</title>
        <authorList>
            <person name="Cao Y."/>
        </authorList>
    </citation>
    <scope>NUCLEOTIDE SEQUENCE</scope>
    <source>
        <strain evidence="1">Yc1106</strain>
    </source>
</reference>
<evidence type="ECO:0000313" key="2">
    <source>
        <dbReference type="Proteomes" id="UP001056012"/>
    </source>
</evidence>
<dbReference type="AlphaFoldDB" id="A0A9Q9DNY2"/>
<evidence type="ECO:0000313" key="1">
    <source>
        <dbReference type="EMBL" id="USP73972.1"/>
    </source>
</evidence>
<dbReference type="Proteomes" id="UP001056012">
    <property type="component" value="Chromosome 1"/>
</dbReference>
<protein>
    <submittedName>
        <fullName evidence="1">Uncharacterized protein</fullName>
    </submittedName>
</protein>
<name>A0A9Q9DNY2_CURCL</name>
<accession>A0A9Q9DNY2</accession>
<gene>
    <name evidence="1" type="ORF">yc1106_01246</name>
</gene>
<dbReference type="VEuPathDB" id="FungiDB:yc1106_01246"/>